<dbReference type="Proteomes" id="UP000321196">
    <property type="component" value="Unassembled WGS sequence"/>
</dbReference>
<evidence type="ECO:0000313" key="2">
    <source>
        <dbReference type="EMBL" id="TXK04170.1"/>
    </source>
</evidence>
<feature type="transmembrane region" description="Helical" evidence="1">
    <location>
        <begin position="37"/>
        <end position="56"/>
    </location>
</feature>
<proteinExistence type="predicted"/>
<feature type="transmembrane region" description="Helical" evidence="1">
    <location>
        <begin position="107"/>
        <end position="125"/>
    </location>
</feature>
<dbReference type="InterPro" id="IPR009781">
    <property type="entry name" value="DUF1345"/>
</dbReference>
<dbReference type="RefSeq" id="WP_147826226.1">
    <property type="nucleotide sequence ID" value="NZ_BAAARG010000003.1"/>
</dbReference>
<reference evidence="2 3" key="1">
    <citation type="submission" date="2019-08" db="EMBL/GenBank/DDBJ databases">
        <authorList>
            <person name="Dong K."/>
        </authorList>
    </citation>
    <scope>NUCLEOTIDE SEQUENCE [LARGE SCALE GENOMIC DNA]</scope>
    <source>
        <strain evidence="2 3">M4-8</strain>
    </source>
</reference>
<organism evidence="2 3">
    <name type="scientific">Microbacterium mitrae</name>
    <dbReference type="NCBI Taxonomy" id="664640"/>
    <lineage>
        <taxon>Bacteria</taxon>
        <taxon>Bacillati</taxon>
        <taxon>Actinomycetota</taxon>
        <taxon>Actinomycetes</taxon>
        <taxon>Micrococcales</taxon>
        <taxon>Microbacteriaceae</taxon>
        <taxon>Microbacterium</taxon>
    </lineage>
</organism>
<keyword evidence="1" id="KW-1133">Transmembrane helix</keyword>
<keyword evidence="1" id="KW-0812">Transmembrane</keyword>
<dbReference type="OrthoDB" id="64737at2"/>
<feature type="transmembrane region" description="Helical" evidence="1">
    <location>
        <begin position="12"/>
        <end position="31"/>
    </location>
</feature>
<dbReference type="Pfam" id="PF07077">
    <property type="entry name" value="DUF1345"/>
    <property type="match status" value="1"/>
</dbReference>
<name>A0A5C8HL76_9MICO</name>
<feature type="transmembrane region" description="Helical" evidence="1">
    <location>
        <begin position="77"/>
        <end position="101"/>
    </location>
</feature>
<sequence length="211" mass="23057">MKAVVRRSWVDWIGALASLLILVTCLTYVVSDEVWALLLWEVVSSIYLFVGFIVVWRSKRVHEPDRDTARTIVGWMWVSPILAALAGANAAVTALLARAFGGDDVNALLLVIAASAAIVISWMLLQVGFSEMYQAVAASGDGNDLIFPGEAPPTTMDYLYFAFTLGTSFATSDVEVISTRARRVVRAQRDGVLFQRACARRGVPDFARIAL</sequence>
<keyword evidence="3" id="KW-1185">Reference proteome</keyword>
<dbReference type="EMBL" id="VRSW01000003">
    <property type="protein sequence ID" value="TXK04170.1"/>
    <property type="molecule type" value="Genomic_DNA"/>
</dbReference>
<protein>
    <submittedName>
        <fullName evidence="2">DUF1345 domain-containing protein</fullName>
    </submittedName>
</protein>
<dbReference type="AlphaFoldDB" id="A0A5C8HL76"/>
<evidence type="ECO:0000313" key="3">
    <source>
        <dbReference type="Proteomes" id="UP000321196"/>
    </source>
</evidence>
<keyword evidence="1" id="KW-0472">Membrane</keyword>
<accession>A0A5C8HL76</accession>
<evidence type="ECO:0000256" key="1">
    <source>
        <dbReference type="SAM" id="Phobius"/>
    </source>
</evidence>
<gene>
    <name evidence="2" type="ORF">FVP60_10485</name>
</gene>
<comment type="caution">
    <text evidence="2">The sequence shown here is derived from an EMBL/GenBank/DDBJ whole genome shotgun (WGS) entry which is preliminary data.</text>
</comment>